<dbReference type="RefSeq" id="WP_227017801.1">
    <property type="nucleotide sequence ID" value="NZ_JAGSND010000003.1"/>
</dbReference>
<evidence type="ECO:0000256" key="1">
    <source>
        <dbReference type="ARBA" id="ARBA00022618"/>
    </source>
</evidence>
<organism evidence="5 6">
    <name type="scientific">Sinanaerobacter chloroacetimidivorans</name>
    <dbReference type="NCBI Taxonomy" id="2818044"/>
    <lineage>
        <taxon>Bacteria</taxon>
        <taxon>Bacillati</taxon>
        <taxon>Bacillota</taxon>
        <taxon>Clostridia</taxon>
        <taxon>Peptostreptococcales</taxon>
        <taxon>Anaerovoracaceae</taxon>
        <taxon>Sinanaerobacter</taxon>
    </lineage>
</organism>
<dbReference type="GO" id="GO:0030435">
    <property type="term" value="P:sporulation resulting in formation of a cellular spore"/>
    <property type="evidence" value="ECO:0007669"/>
    <property type="project" value="InterPro"/>
</dbReference>
<evidence type="ECO:0000313" key="5">
    <source>
        <dbReference type="EMBL" id="MBR0597674.1"/>
    </source>
</evidence>
<reference evidence="5" key="1">
    <citation type="submission" date="2021-04" db="EMBL/GenBank/DDBJ databases">
        <title>Sinoanaerobacter chloroacetimidivorans sp. nov., an obligate anaerobic bacterium isolated from anaerobic sludge.</title>
        <authorList>
            <person name="Bao Y."/>
        </authorList>
    </citation>
    <scope>NUCLEOTIDE SEQUENCE</scope>
    <source>
        <strain evidence="5">BAD-6</strain>
    </source>
</reference>
<protein>
    <submittedName>
        <fullName evidence="5">SpoVG family protein</fullName>
    </submittedName>
</protein>
<dbReference type="PANTHER" id="PTHR38429:SF1">
    <property type="entry name" value="SEPTATION PROTEIN SPOVG-RELATED"/>
    <property type="match status" value="1"/>
</dbReference>
<dbReference type="GO" id="GO:0000917">
    <property type="term" value="P:division septum assembly"/>
    <property type="evidence" value="ECO:0007669"/>
    <property type="project" value="UniProtKB-KW"/>
</dbReference>
<dbReference type="PANTHER" id="PTHR38429">
    <property type="entry name" value="SEPTATION PROTEIN SPOVG-RELATED"/>
    <property type="match status" value="1"/>
</dbReference>
<evidence type="ECO:0000256" key="4">
    <source>
        <dbReference type="SAM" id="MobiDB-lite"/>
    </source>
</evidence>
<keyword evidence="3" id="KW-0131">Cell cycle</keyword>
<feature type="region of interest" description="Disordered" evidence="4">
    <location>
        <begin position="122"/>
        <end position="148"/>
    </location>
</feature>
<comment type="caution">
    <text evidence="5">The sequence shown here is derived from an EMBL/GenBank/DDBJ whole genome shotgun (WGS) entry which is preliminary data.</text>
</comment>
<reference evidence="5" key="2">
    <citation type="submission" date="2021-04" db="EMBL/GenBank/DDBJ databases">
        <authorList>
            <person name="Liu J."/>
        </authorList>
    </citation>
    <scope>NUCLEOTIDE SEQUENCE</scope>
    <source>
        <strain evidence="5">BAD-6</strain>
    </source>
</reference>
<dbReference type="Proteomes" id="UP000675664">
    <property type="component" value="Unassembled WGS sequence"/>
</dbReference>
<gene>
    <name evidence="5" type="ORF">KCX82_07315</name>
</gene>
<keyword evidence="6" id="KW-1185">Reference proteome</keyword>
<keyword evidence="2" id="KW-0717">Septation</keyword>
<dbReference type="InterPro" id="IPR036751">
    <property type="entry name" value="SpoVG_sf"/>
</dbReference>
<dbReference type="Pfam" id="PF04026">
    <property type="entry name" value="SpoVG"/>
    <property type="match status" value="1"/>
</dbReference>
<name>A0A8J7VYZ3_9FIRM</name>
<dbReference type="Gene3D" id="3.30.1120.40">
    <property type="entry name" value="Stage V sporulation protein G"/>
    <property type="match status" value="1"/>
</dbReference>
<dbReference type="EMBL" id="JAGSND010000003">
    <property type="protein sequence ID" value="MBR0597674.1"/>
    <property type="molecule type" value="Genomic_DNA"/>
</dbReference>
<dbReference type="SUPFAM" id="SSF160537">
    <property type="entry name" value="SpoVG-like"/>
    <property type="match status" value="1"/>
</dbReference>
<keyword evidence="1" id="KW-0132">Cell division</keyword>
<dbReference type="AlphaFoldDB" id="A0A8J7VYZ3"/>
<proteinExistence type="predicted"/>
<evidence type="ECO:0000256" key="3">
    <source>
        <dbReference type="ARBA" id="ARBA00023306"/>
    </source>
</evidence>
<dbReference type="InterPro" id="IPR007170">
    <property type="entry name" value="SpoVG"/>
</dbReference>
<evidence type="ECO:0000313" key="6">
    <source>
        <dbReference type="Proteomes" id="UP000675664"/>
    </source>
</evidence>
<accession>A0A8J7VYZ3</accession>
<evidence type="ECO:0000256" key="2">
    <source>
        <dbReference type="ARBA" id="ARBA00023210"/>
    </source>
</evidence>
<sequence length="148" mass="16162">MSENTKNEKDIPFNENISEGFEENAETLDAVPQSVSLNIKVTNIALQNEENLLARANIALNDCLAIRGVKIVNGKHGAFISMPSYQANGRFVEICFPTTSEFRQQLHDSVIGAYEQTLAQGQRAMEHAKQASAETKGTEMEGASPYAG</sequence>